<evidence type="ECO:0000313" key="2">
    <source>
        <dbReference type="Proteomes" id="UP000683360"/>
    </source>
</evidence>
<gene>
    <name evidence="1" type="ORF">MEDL_14134</name>
</gene>
<comment type="caution">
    <text evidence="1">The sequence shown here is derived from an EMBL/GenBank/DDBJ whole genome shotgun (WGS) entry which is preliminary data.</text>
</comment>
<evidence type="ECO:0000313" key="1">
    <source>
        <dbReference type="EMBL" id="CAG2199432.1"/>
    </source>
</evidence>
<dbReference type="AlphaFoldDB" id="A0A8S3QYQ2"/>
<sequence length="182" mass="21582">MKVYSEFFRIFLLVQLELKDTTKYFRKGWLKGYENTARLKMELICSCHEATSRRVKQIQEIFTGKDIFVTVRQCKGIEDVKRLELDVNKCCVLILDDELVDLLESCGKLVAKILRITSKPNKLIYFKLVTDEKMEMFATDECEWRQCVISEEELIKIYTTKICKSPTESDGRYIKYFNEKKR</sequence>
<protein>
    <submittedName>
        <fullName evidence="1">Uncharacterized protein</fullName>
    </submittedName>
</protein>
<dbReference type="EMBL" id="CAJPWZ010000721">
    <property type="protein sequence ID" value="CAG2199432.1"/>
    <property type="molecule type" value="Genomic_DNA"/>
</dbReference>
<name>A0A8S3QYQ2_MYTED</name>
<reference evidence="1" key="1">
    <citation type="submission" date="2021-03" db="EMBL/GenBank/DDBJ databases">
        <authorList>
            <person name="Bekaert M."/>
        </authorList>
    </citation>
    <scope>NUCLEOTIDE SEQUENCE</scope>
</reference>
<proteinExistence type="predicted"/>
<organism evidence="1 2">
    <name type="scientific">Mytilus edulis</name>
    <name type="common">Blue mussel</name>
    <dbReference type="NCBI Taxonomy" id="6550"/>
    <lineage>
        <taxon>Eukaryota</taxon>
        <taxon>Metazoa</taxon>
        <taxon>Spiralia</taxon>
        <taxon>Lophotrochozoa</taxon>
        <taxon>Mollusca</taxon>
        <taxon>Bivalvia</taxon>
        <taxon>Autobranchia</taxon>
        <taxon>Pteriomorphia</taxon>
        <taxon>Mytilida</taxon>
        <taxon>Mytiloidea</taxon>
        <taxon>Mytilidae</taxon>
        <taxon>Mytilinae</taxon>
        <taxon>Mytilus</taxon>
    </lineage>
</organism>
<dbReference type="Proteomes" id="UP000683360">
    <property type="component" value="Unassembled WGS sequence"/>
</dbReference>
<accession>A0A8S3QYQ2</accession>
<keyword evidence="2" id="KW-1185">Reference proteome</keyword>